<comment type="subcellular location">
    <subcellularLocation>
        <location evidence="1">Cell outer membrane</location>
    </subcellularLocation>
</comment>
<dbReference type="InterPro" id="IPR036737">
    <property type="entry name" value="OmpA-like_sf"/>
</dbReference>
<dbReference type="Gene3D" id="3.30.1330.60">
    <property type="entry name" value="OmpA-like domain"/>
    <property type="match status" value="1"/>
</dbReference>
<feature type="signal peptide" evidence="6">
    <location>
        <begin position="1"/>
        <end position="22"/>
    </location>
</feature>
<keyword evidence="2 4" id="KW-0472">Membrane</keyword>
<feature type="compositionally biased region" description="Polar residues" evidence="5">
    <location>
        <begin position="175"/>
        <end position="186"/>
    </location>
</feature>
<dbReference type="Proteomes" id="UP000700732">
    <property type="component" value="Unassembled WGS sequence"/>
</dbReference>
<feature type="compositionally biased region" description="Low complexity" evidence="5">
    <location>
        <begin position="157"/>
        <end position="174"/>
    </location>
</feature>
<dbReference type="Gene3D" id="2.60.40.1120">
    <property type="entry name" value="Carboxypeptidase-like, regulatory domain"/>
    <property type="match status" value="1"/>
</dbReference>
<comment type="caution">
    <text evidence="8">The sequence shown here is derived from an EMBL/GenBank/DDBJ whole genome shotgun (WGS) entry which is preliminary data.</text>
</comment>
<evidence type="ECO:0000313" key="8">
    <source>
        <dbReference type="EMBL" id="MBC3793278.1"/>
    </source>
</evidence>
<keyword evidence="9" id="KW-1185">Reference proteome</keyword>
<keyword evidence="3" id="KW-0998">Cell outer membrane</keyword>
<protein>
    <submittedName>
        <fullName evidence="8">Outer membrane protein OmpA-like peptidoglycan-associated protein</fullName>
    </submittedName>
</protein>
<dbReference type="SUPFAM" id="SSF49464">
    <property type="entry name" value="Carboxypeptidase regulatory domain-like"/>
    <property type="match status" value="1"/>
</dbReference>
<feature type="chain" id="PRO_5046346085" evidence="6">
    <location>
        <begin position="23"/>
        <end position="322"/>
    </location>
</feature>
<organism evidence="8 9">
    <name type="scientific">Spirosoma utsteinense</name>
    <dbReference type="NCBI Taxonomy" id="2585773"/>
    <lineage>
        <taxon>Bacteria</taxon>
        <taxon>Pseudomonadati</taxon>
        <taxon>Bacteroidota</taxon>
        <taxon>Cytophagia</taxon>
        <taxon>Cytophagales</taxon>
        <taxon>Cytophagaceae</taxon>
        <taxon>Spirosoma</taxon>
    </lineage>
</organism>
<keyword evidence="6" id="KW-0732">Signal</keyword>
<evidence type="ECO:0000256" key="5">
    <source>
        <dbReference type="SAM" id="MobiDB-lite"/>
    </source>
</evidence>
<evidence type="ECO:0000256" key="1">
    <source>
        <dbReference type="ARBA" id="ARBA00004442"/>
    </source>
</evidence>
<evidence type="ECO:0000313" key="9">
    <source>
        <dbReference type="Proteomes" id="UP000700732"/>
    </source>
</evidence>
<feature type="region of interest" description="Disordered" evidence="5">
    <location>
        <begin position="146"/>
        <end position="188"/>
    </location>
</feature>
<dbReference type="RefSeq" id="WP_186739095.1">
    <property type="nucleotide sequence ID" value="NZ_VFIA01000025.1"/>
</dbReference>
<accession>A0ABR6W9N4</accession>
<evidence type="ECO:0000256" key="4">
    <source>
        <dbReference type="PROSITE-ProRule" id="PRU00473"/>
    </source>
</evidence>
<reference evidence="8 9" key="1">
    <citation type="submission" date="2019-06" db="EMBL/GenBank/DDBJ databases">
        <title>Spirosoma utsteinense sp. nov. isolated from Antarctic ice-free soils.</title>
        <authorList>
            <person name="Tahon G."/>
        </authorList>
    </citation>
    <scope>NUCLEOTIDE SEQUENCE [LARGE SCALE GENOMIC DNA]</scope>
    <source>
        <strain evidence="8 9">LMG 31447</strain>
    </source>
</reference>
<evidence type="ECO:0000256" key="3">
    <source>
        <dbReference type="ARBA" id="ARBA00023237"/>
    </source>
</evidence>
<gene>
    <name evidence="8" type="ORF">FH603_3796</name>
</gene>
<proteinExistence type="predicted"/>
<dbReference type="SUPFAM" id="SSF103088">
    <property type="entry name" value="OmpA-like"/>
    <property type="match status" value="1"/>
</dbReference>
<evidence type="ECO:0000256" key="6">
    <source>
        <dbReference type="SAM" id="SignalP"/>
    </source>
</evidence>
<dbReference type="EMBL" id="VFIA01000025">
    <property type="protein sequence ID" value="MBC3793278.1"/>
    <property type="molecule type" value="Genomic_DNA"/>
</dbReference>
<dbReference type="InterPro" id="IPR050330">
    <property type="entry name" value="Bact_OuterMem_StrucFunc"/>
</dbReference>
<dbReference type="PROSITE" id="PS51123">
    <property type="entry name" value="OMPA_2"/>
    <property type="match status" value="1"/>
</dbReference>
<dbReference type="PANTHER" id="PTHR30329">
    <property type="entry name" value="STATOR ELEMENT OF FLAGELLAR MOTOR COMPLEX"/>
    <property type="match status" value="1"/>
</dbReference>
<dbReference type="PANTHER" id="PTHR30329:SF21">
    <property type="entry name" value="LIPOPROTEIN YIAD-RELATED"/>
    <property type="match status" value="1"/>
</dbReference>
<sequence>MIWIHYGLIVGSLTLAVSPSIATQAQSRSRTITPPANSSVTVAAGKTSLEGFVLDAKSQKPIAGAVILAETKLGVVSAQQTVGDDGVFKFTLDPKQSYIIKATAAGYESLAEPMAFASSNTNTSLSTSSIGNKRFVLYKTGEKPPIHRNESTIESRSVAASSGGASGASVATTTNQSSASVSSGQRLTPPKTLDAKVVYTPPLVVAAPGKTTQLRAIQFVQSKAEFLPDAQPALEQLADFLRTNPTAEIELAGHTDNQGDFDENVRLSKQRVEVVKAYLVANGIAANRIVTRGYGPTRPIGSNNAETTRQMNRRVEMTLLKP</sequence>
<feature type="domain" description="OmpA-like" evidence="7">
    <location>
        <begin position="206"/>
        <end position="322"/>
    </location>
</feature>
<dbReference type="CDD" id="cd07185">
    <property type="entry name" value="OmpA_C-like"/>
    <property type="match status" value="1"/>
</dbReference>
<dbReference type="PRINTS" id="PR01021">
    <property type="entry name" value="OMPADOMAIN"/>
</dbReference>
<dbReference type="PRINTS" id="PR01023">
    <property type="entry name" value="NAFLGMOTY"/>
</dbReference>
<evidence type="ECO:0000259" key="7">
    <source>
        <dbReference type="PROSITE" id="PS51123"/>
    </source>
</evidence>
<evidence type="ECO:0000256" key="2">
    <source>
        <dbReference type="ARBA" id="ARBA00023136"/>
    </source>
</evidence>
<dbReference type="InterPro" id="IPR008969">
    <property type="entry name" value="CarboxyPept-like_regulatory"/>
</dbReference>
<dbReference type="Pfam" id="PF00691">
    <property type="entry name" value="OmpA"/>
    <property type="match status" value="1"/>
</dbReference>
<dbReference type="Pfam" id="PF13620">
    <property type="entry name" value="CarboxypepD_reg"/>
    <property type="match status" value="1"/>
</dbReference>
<name>A0ABR6W9N4_9BACT</name>
<dbReference type="InterPro" id="IPR006664">
    <property type="entry name" value="OMP_bac"/>
</dbReference>
<dbReference type="InterPro" id="IPR006665">
    <property type="entry name" value="OmpA-like"/>
</dbReference>